<keyword evidence="3" id="KW-1185">Reference proteome</keyword>
<evidence type="ECO:0000259" key="1">
    <source>
        <dbReference type="Pfam" id="PF06283"/>
    </source>
</evidence>
<evidence type="ECO:0000313" key="2">
    <source>
        <dbReference type="EMBL" id="MCR8633057.1"/>
    </source>
</evidence>
<reference evidence="2 3" key="1">
    <citation type="submission" date="2022-08" db="EMBL/GenBank/DDBJ databases">
        <title>Paenibacillus endoradicis sp. nov., Paenibacillus radicibacter sp. nov and Paenibacillus pararadicis sp. nov., three cold-adapted plant growth-promoting bacteria isolated from root of Larix gmelinii in Great Khingan.</title>
        <authorList>
            <person name="Xue H."/>
        </authorList>
    </citation>
    <scope>NUCLEOTIDE SEQUENCE [LARGE SCALE GENOMIC DNA]</scope>
    <source>
        <strain evidence="2 3">N5-1-1-5</strain>
    </source>
</reference>
<dbReference type="Proteomes" id="UP001300012">
    <property type="component" value="Unassembled WGS sequence"/>
</dbReference>
<dbReference type="InterPro" id="IPR029062">
    <property type="entry name" value="Class_I_gatase-like"/>
</dbReference>
<feature type="domain" description="ThuA-like" evidence="1">
    <location>
        <begin position="72"/>
        <end position="208"/>
    </location>
</feature>
<sequence>MKTIYAIVGDYYHSEDIIQQSLSLALEPVVESGHYHIEYISADHLLERLDSHPAAVILFKEDRVNPRDETVRHWLTEEIAVAISRYVKGGGGFLAWHSGLASYPQDSLFIKMLGGYFDYHPTKHQMVNYRGVLPTDHSQEISFEILDEHYFVICDEAKTTVFLQSDSVDGHSIGGWTHSYGKGTVCCVTPAHNKEGLLHEGMLELLRSSVLRCTQ</sequence>
<dbReference type="SUPFAM" id="SSF52317">
    <property type="entry name" value="Class I glutamine amidotransferase-like"/>
    <property type="match status" value="1"/>
</dbReference>
<evidence type="ECO:0000313" key="3">
    <source>
        <dbReference type="Proteomes" id="UP001300012"/>
    </source>
</evidence>
<proteinExistence type="predicted"/>
<dbReference type="RefSeq" id="WP_258214630.1">
    <property type="nucleotide sequence ID" value="NZ_JANQBD010000012.1"/>
</dbReference>
<dbReference type="EMBL" id="JANQBD010000012">
    <property type="protein sequence ID" value="MCR8633057.1"/>
    <property type="molecule type" value="Genomic_DNA"/>
</dbReference>
<name>A0ABT1YJB7_9BACL</name>
<protein>
    <submittedName>
        <fullName evidence="2">ThuA domain-containing protein</fullName>
    </submittedName>
</protein>
<gene>
    <name evidence="2" type="ORF">NV381_17795</name>
</gene>
<dbReference type="Gene3D" id="3.40.50.880">
    <property type="match status" value="1"/>
</dbReference>
<organism evidence="2 3">
    <name type="scientific">Paenibacillus radicis</name>
    <name type="common">ex Xue et al. 2023</name>
    <dbReference type="NCBI Taxonomy" id="2972489"/>
    <lineage>
        <taxon>Bacteria</taxon>
        <taxon>Bacillati</taxon>
        <taxon>Bacillota</taxon>
        <taxon>Bacilli</taxon>
        <taxon>Bacillales</taxon>
        <taxon>Paenibacillaceae</taxon>
        <taxon>Paenibacillus</taxon>
    </lineage>
</organism>
<dbReference type="InterPro" id="IPR029010">
    <property type="entry name" value="ThuA-like"/>
</dbReference>
<dbReference type="Pfam" id="PF06283">
    <property type="entry name" value="ThuA"/>
    <property type="match status" value="1"/>
</dbReference>
<comment type="caution">
    <text evidence="2">The sequence shown here is derived from an EMBL/GenBank/DDBJ whole genome shotgun (WGS) entry which is preliminary data.</text>
</comment>
<accession>A0ABT1YJB7</accession>